<proteinExistence type="predicted"/>
<dbReference type="EMBL" id="RKRK01000006">
    <property type="protein sequence ID" value="RPF54767.1"/>
    <property type="molecule type" value="Genomic_DNA"/>
</dbReference>
<dbReference type="Gene3D" id="3.30.420.10">
    <property type="entry name" value="Ribonuclease H-like superfamily/Ribonuclease H"/>
    <property type="match status" value="1"/>
</dbReference>
<dbReference type="AlphaFoldDB" id="A0A3N5BBH5"/>
<comment type="caution">
    <text evidence="1">The sequence shown here is derived from an EMBL/GenBank/DDBJ whole genome shotgun (WGS) entry which is preliminary data.</text>
</comment>
<evidence type="ECO:0000313" key="2">
    <source>
        <dbReference type="Proteomes" id="UP000277108"/>
    </source>
</evidence>
<dbReference type="SUPFAM" id="SSF53098">
    <property type="entry name" value="Ribonuclease H-like"/>
    <property type="match status" value="1"/>
</dbReference>
<keyword evidence="1" id="KW-0255">Endonuclease</keyword>
<organism evidence="1 2">
    <name type="scientific">Abyssicoccus albus</name>
    <dbReference type="NCBI Taxonomy" id="1817405"/>
    <lineage>
        <taxon>Bacteria</taxon>
        <taxon>Bacillati</taxon>
        <taxon>Bacillota</taxon>
        <taxon>Bacilli</taxon>
        <taxon>Bacillales</taxon>
        <taxon>Abyssicoccaceae</taxon>
    </lineage>
</organism>
<accession>A0A3N5BBH5</accession>
<dbReference type="Proteomes" id="UP000277108">
    <property type="component" value="Unassembled WGS sequence"/>
</dbReference>
<dbReference type="OrthoDB" id="9805499at2"/>
<reference evidence="1 2" key="1">
    <citation type="submission" date="2018-11" db="EMBL/GenBank/DDBJ databases">
        <title>Genomic Encyclopedia of Type Strains, Phase IV (KMG-IV): sequencing the most valuable type-strain genomes for metagenomic binning, comparative biology and taxonomic classification.</title>
        <authorList>
            <person name="Goeker M."/>
        </authorList>
    </citation>
    <scope>NUCLEOTIDE SEQUENCE [LARGE SCALE GENOMIC DNA]</scope>
    <source>
        <strain evidence="1 2">DSM 29158</strain>
    </source>
</reference>
<dbReference type="GO" id="GO:0004519">
    <property type="term" value="F:endonuclease activity"/>
    <property type="evidence" value="ECO:0007669"/>
    <property type="project" value="UniProtKB-KW"/>
</dbReference>
<keyword evidence="1" id="KW-0378">Hydrolase</keyword>
<dbReference type="InterPro" id="IPR036397">
    <property type="entry name" value="RNaseH_sf"/>
</dbReference>
<protein>
    <submittedName>
        <fullName evidence="1">Holliday junction resolvasome RuvABC endonuclease subunit</fullName>
    </submittedName>
</protein>
<keyword evidence="2" id="KW-1185">Reference proteome</keyword>
<dbReference type="InterPro" id="IPR012337">
    <property type="entry name" value="RNaseH-like_sf"/>
</dbReference>
<keyword evidence="1" id="KW-0540">Nuclease</keyword>
<dbReference type="RefSeq" id="WP_123808659.1">
    <property type="nucleotide sequence ID" value="NZ_RKRK01000006.1"/>
</dbReference>
<sequence>MRVLGLDLSFAKTGYAVFDIDPEDKSYKLIDYGLIQTDSKWSDIERIQWTLSNVSILCVQYRVDKIVKEGAVVGRASTATPVLKTHGAFENFFAKWLPIHDIHNATVKKYARQVVDEKGNGKEIVEKSVVYLFGQLDGLHTKKGRYLDDVGDAILLTLAYSELVDGTILTKKRSDEDE</sequence>
<dbReference type="GO" id="GO:0003676">
    <property type="term" value="F:nucleic acid binding"/>
    <property type="evidence" value="ECO:0007669"/>
    <property type="project" value="InterPro"/>
</dbReference>
<name>A0A3N5BBH5_9BACL</name>
<gene>
    <name evidence="1" type="ORF">EDD62_1728</name>
</gene>
<evidence type="ECO:0000313" key="1">
    <source>
        <dbReference type="EMBL" id="RPF54767.1"/>
    </source>
</evidence>